<dbReference type="InterPro" id="IPR011008">
    <property type="entry name" value="Dimeric_a/b-barrel"/>
</dbReference>
<dbReference type="CDD" id="cd00268">
    <property type="entry name" value="DEADc"/>
    <property type="match status" value="1"/>
</dbReference>
<sequence>MAGSVSTRFLFLVGDALSVKKLPKFSKAASFHKSSYILSQFGSSNGPLTLKSLGFKNGVETIPKFEKDKVRKKVSTLQVVHGSGKTLAYVLPILSEVGPLKVSPDDAKKKPDIEAVIVAPSRELGMQIVREIEKLLGPENKKFVQQLVGGANRSRQEEALRKNKPVIVVGTPGRIAEISSAGKLHTHGCRFLVLDEIDQLLSFNFREDMHRIVEHVGKKAESGPAKYTESTIKRRVERQTIMVSATVPFAVIRAARSWGRDPILAQAKKVSPLESAPRPAGPINLAAGPSSGSNLQQSNAVSESLPPSLNHYYCLSRLQHKVDTVRRCVHALDAQSVIVFMNHTRQLKDAVFKLQARGLSAEELHGDLGKLTRSTILKKFKKGEIRVLVTNELSARGLDVADCDLVVNVDLPTDSVHYAHRAGRTGRLGRKGSVVTICEESEVFVIRKLQKQLGVAIRSCEFAEGTGVIFRRTGGFPLGLKRMNHRGAINSSTEGKSTSTGPEKTREVVEHICLLKAKVELSDEDEKDMLDFLYTCQYQMRGILAISLGRISYQNLDSYTHAVFMRFQKREDLVKFYENPFYLGVLKDHVTPYCHELIYVDYESEVEDDILPIFRKGEEFNFGVEFLLLIAFKESSLEEAADDALTSFTKLLMEFPSLIVQATKGTNFNPGSKDYTHAVVIRFRSSDAFDIFMGSSEYKEIWRSKFQPITEKKLSISFSVDPVGNELM</sequence>
<dbReference type="Gene3D" id="3.30.70.100">
    <property type="match status" value="2"/>
</dbReference>
<evidence type="ECO:0000259" key="8">
    <source>
        <dbReference type="PROSITE" id="PS51192"/>
    </source>
</evidence>
<dbReference type="CDD" id="cd18787">
    <property type="entry name" value="SF2_C_DEAD"/>
    <property type="match status" value="1"/>
</dbReference>
<dbReference type="GO" id="GO:0005524">
    <property type="term" value="F:ATP binding"/>
    <property type="evidence" value="ECO:0007669"/>
    <property type="project" value="UniProtKB-KW"/>
</dbReference>
<feature type="domain" description="Stress-response A/B barrel" evidence="10">
    <location>
        <begin position="509"/>
        <end position="602"/>
    </location>
</feature>
<keyword evidence="12" id="KW-1185">Reference proteome</keyword>
<dbReference type="InterPro" id="IPR013097">
    <property type="entry name" value="Dabb"/>
</dbReference>
<dbReference type="SUPFAM" id="SSF54909">
    <property type="entry name" value="Dimeric alpha+beta barrel"/>
    <property type="match status" value="2"/>
</dbReference>
<evidence type="ECO:0000256" key="6">
    <source>
        <dbReference type="ARBA" id="ARBA00047984"/>
    </source>
</evidence>
<evidence type="ECO:0000256" key="5">
    <source>
        <dbReference type="ARBA" id="ARBA00022840"/>
    </source>
</evidence>
<reference evidence="11" key="1">
    <citation type="submission" date="2023-03" db="EMBL/GenBank/DDBJ databases">
        <title>Chromosome-scale reference genome and RAD-based genetic map of yellow starthistle (Centaurea solstitialis) reveal putative structural variation and QTLs associated with invader traits.</title>
        <authorList>
            <person name="Reatini B."/>
            <person name="Cang F.A."/>
            <person name="Jiang Q."/>
            <person name="Mckibben M.T.W."/>
            <person name="Barker M.S."/>
            <person name="Rieseberg L.H."/>
            <person name="Dlugosch K.M."/>
        </authorList>
    </citation>
    <scope>NUCLEOTIDE SEQUENCE</scope>
    <source>
        <strain evidence="11">CAN-66</strain>
        <tissue evidence="11">Leaf</tissue>
    </source>
</reference>
<feature type="domain" description="Helicase ATP-binding" evidence="8">
    <location>
        <begin position="66"/>
        <end position="265"/>
    </location>
</feature>
<dbReference type="Gene3D" id="3.40.50.300">
    <property type="entry name" value="P-loop containing nucleotide triphosphate hydrolases"/>
    <property type="match status" value="2"/>
</dbReference>
<keyword evidence="3" id="KW-0378">Hydrolase</keyword>
<dbReference type="SMART" id="SM00886">
    <property type="entry name" value="Dabb"/>
    <property type="match status" value="2"/>
</dbReference>
<dbReference type="InterPro" id="IPR014001">
    <property type="entry name" value="Helicase_ATP-bd"/>
</dbReference>
<dbReference type="SMART" id="SM00487">
    <property type="entry name" value="DEXDc"/>
    <property type="match status" value="1"/>
</dbReference>
<feature type="domain" description="Stress-response A/B barrel" evidence="10">
    <location>
        <begin position="624"/>
        <end position="718"/>
    </location>
</feature>
<name>A0AA38TP80_9ASTR</name>
<evidence type="ECO:0000256" key="2">
    <source>
        <dbReference type="ARBA" id="ARBA00022741"/>
    </source>
</evidence>
<protein>
    <recommendedName>
        <fullName evidence="1">RNA helicase</fullName>
        <ecNumber evidence="1">3.6.4.13</ecNumber>
    </recommendedName>
</protein>
<dbReference type="SMART" id="SM00490">
    <property type="entry name" value="HELICc"/>
    <property type="match status" value="1"/>
</dbReference>
<evidence type="ECO:0000259" key="9">
    <source>
        <dbReference type="PROSITE" id="PS51194"/>
    </source>
</evidence>
<dbReference type="EMBL" id="JARYMX010000003">
    <property type="protein sequence ID" value="KAJ9555117.1"/>
    <property type="molecule type" value="Genomic_DNA"/>
</dbReference>
<dbReference type="PANTHER" id="PTHR47963:SF3">
    <property type="entry name" value="DEAD-BOX ATP-DEPENDENT RNA HELICASE 47, MITOCHONDRIAL"/>
    <property type="match status" value="1"/>
</dbReference>
<dbReference type="InterPro" id="IPR050547">
    <property type="entry name" value="DEAD_box_RNA_helicases"/>
</dbReference>
<feature type="region of interest" description="Disordered" evidence="7">
    <location>
        <begin position="270"/>
        <end position="301"/>
    </location>
</feature>
<dbReference type="AlphaFoldDB" id="A0AA38TP80"/>
<dbReference type="InterPro" id="IPR044742">
    <property type="entry name" value="DEAD/DEAH_RhlB"/>
</dbReference>
<evidence type="ECO:0000313" key="12">
    <source>
        <dbReference type="Proteomes" id="UP001172457"/>
    </source>
</evidence>
<evidence type="ECO:0000256" key="4">
    <source>
        <dbReference type="ARBA" id="ARBA00022806"/>
    </source>
</evidence>
<accession>A0AA38TP80</accession>
<dbReference type="PROSITE" id="PS51192">
    <property type="entry name" value="HELICASE_ATP_BIND_1"/>
    <property type="match status" value="1"/>
</dbReference>
<organism evidence="11 12">
    <name type="scientific">Centaurea solstitialis</name>
    <name type="common">yellow star-thistle</name>
    <dbReference type="NCBI Taxonomy" id="347529"/>
    <lineage>
        <taxon>Eukaryota</taxon>
        <taxon>Viridiplantae</taxon>
        <taxon>Streptophyta</taxon>
        <taxon>Embryophyta</taxon>
        <taxon>Tracheophyta</taxon>
        <taxon>Spermatophyta</taxon>
        <taxon>Magnoliopsida</taxon>
        <taxon>eudicotyledons</taxon>
        <taxon>Gunneridae</taxon>
        <taxon>Pentapetalae</taxon>
        <taxon>asterids</taxon>
        <taxon>campanulids</taxon>
        <taxon>Asterales</taxon>
        <taxon>Asteraceae</taxon>
        <taxon>Carduoideae</taxon>
        <taxon>Cardueae</taxon>
        <taxon>Centaureinae</taxon>
        <taxon>Centaurea</taxon>
    </lineage>
</organism>
<dbReference type="EC" id="3.6.4.13" evidence="1"/>
<comment type="caution">
    <text evidence="11">The sequence shown here is derived from an EMBL/GenBank/DDBJ whole genome shotgun (WGS) entry which is preliminary data.</text>
</comment>
<dbReference type="InterPro" id="IPR001650">
    <property type="entry name" value="Helicase_C-like"/>
</dbReference>
<proteinExistence type="predicted"/>
<keyword evidence="4" id="KW-0347">Helicase</keyword>
<dbReference type="GO" id="GO:0016787">
    <property type="term" value="F:hydrolase activity"/>
    <property type="evidence" value="ECO:0007669"/>
    <property type="project" value="UniProtKB-KW"/>
</dbReference>
<feature type="compositionally biased region" description="Polar residues" evidence="7">
    <location>
        <begin position="290"/>
        <end position="301"/>
    </location>
</feature>
<gene>
    <name evidence="11" type="ORF">OSB04_009731</name>
</gene>
<evidence type="ECO:0000313" key="11">
    <source>
        <dbReference type="EMBL" id="KAJ9555117.1"/>
    </source>
</evidence>
<dbReference type="PANTHER" id="PTHR47963">
    <property type="entry name" value="DEAD-BOX ATP-DEPENDENT RNA HELICASE 47, MITOCHONDRIAL"/>
    <property type="match status" value="1"/>
</dbReference>
<dbReference type="PROSITE" id="PS51502">
    <property type="entry name" value="S_R_A_B_BARREL"/>
    <property type="match status" value="2"/>
</dbReference>
<evidence type="ECO:0000256" key="1">
    <source>
        <dbReference type="ARBA" id="ARBA00012552"/>
    </source>
</evidence>
<dbReference type="Proteomes" id="UP001172457">
    <property type="component" value="Chromosome 3"/>
</dbReference>
<dbReference type="Pfam" id="PF00270">
    <property type="entry name" value="DEAD"/>
    <property type="match status" value="1"/>
</dbReference>
<dbReference type="PROSITE" id="PS51194">
    <property type="entry name" value="HELICASE_CTER"/>
    <property type="match status" value="1"/>
</dbReference>
<keyword evidence="2" id="KW-0547">Nucleotide-binding</keyword>
<dbReference type="Pfam" id="PF07876">
    <property type="entry name" value="Dabb"/>
    <property type="match status" value="2"/>
</dbReference>
<evidence type="ECO:0000256" key="3">
    <source>
        <dbReference type="ARBA" id="ARBA00022801"/>
    </source>
</evidence>
<dbReference type="InterPro" id="IPR011545">
    <property type="entry name" value="DEAD/DEAH_box_helicase_dom"/>
</dbReference>
<evidence type="ECO:0000256" key="7">
    <source>
        <dbReference type="SAM" id="MobiDB-lite"/>
    </source>
</evidence>
<keyword evidence="5" id="KW-0067">ATP-binding</keyword>
<feature type="domain" description="Helicase C-terminal" evidence="9">
    <location>
        <begin position="324"/>
        <end position="468"/>
    </location>
</feature>
<dbReference type="GO" id="GO:0003723">
    <property type="term" value="F:RNA binding"/>
    <property type="evidence" value="ECO:0007669"/>
    <property type="project" value="TreeGrafter"/>
</dbReference>
<dbReference type="SUPFAM" id="SSF52540">
    <property type="entry name" value="P-loop containing nucleoside triphosphate hydrolases"/>
    <property type="match status" value="1"/>
</dbReference>
<comment type="catalytic activity">
    <reaction evidence="6">
        <text>ATP + H2O = ADP + phosphate + H(+)</text>
        <dbReference type="Rhea" id="RHEA:13065"/>
        <dbReference type="ChEBI" id="CHEBI:15377"/>
        <dbReference type="ChEBI" id="CHEBI:15378"/>
        <dbReference type="ChEBI" id="CHEBI:30616"/>
        <dbReference type="ChEBI" id="CHEBI:43474"/>
        <dbReference type="ChEBI" id="CHEBI:456216"/>
        <dbReference type="EC" id="3.6.4.13"/>
    </reaction>
</comment>
<dbReference type="Pfam" id="PF00271">
    <property type="entry name" value="Helicase_C"/>
    <property type="match status" value="1"/>
</dbReference>
<evidence type="ECO:0000259" key="10">
    <source>
        <dbReference type="PROSITE" id="PS51502"/>
    </source>
</evidence>
<dbReference type="InterPro" id="IPR027417">
    <property type="entry name" value="P-loop_NTPase"/>
</dbReference>
<dbReference type="GO" id="GO:0003724">
    <property type="term" value="F:RNA helicase activity"/>
    <property type="evidence" value="ECO:0007669"/>
    <property type="project" value="UniProtKB-EC"/>
</dbReference>